<dbReference type="InterPro" id="IPR025354">
    <property type="entry name" value="DUF4258"/>
</dbReference>
<evidence type="ECO:0000313" key="1">
    <source>
        <dbReference type="EMBL" id="MBM3331205.1"/>
    </source>
</evidence>
<comment type="caution">
    <text evidence="1">The sequence shown here is derived from an EMBL/GenBank/DDBJ whole genome shotgun (WGS) entry which is preliminary data.</text>
</comment>
<reference evidence="1" key="1">
    <citation type="submission" date="2019-03" db="EMBL/GenBank/DDBJ databases">
        <title>Lake Tanganyika Metagenome-Assembled Genomes (MAGs).</title>
        <authorList>
            <person name="Tran P."/>
        </authorList>
    </citation>
    <scope>NUCLEOTIDE SEQUENCE</scope>
    <source>
        <strain evidence="1">K_DeepCast_150m_m2_040</strain>
    </source>
</reference>
<dbReference type="EMBL" id="VGIR01000022">
    <property type="protein sequence ID" value="MBM3331205.1"/>
    <property type="molecule type" value="Genomic_DNA"/>
</dbReference>
<dbReference type="Pfam" id="PF14076">
    <property type="entry name" value="DUF4258"/>
    <property type="match status" value="1"/>
</dbReference>
<gene>
    <name evidence="1" type="ORF">FJY68_05045</name>
</gene>
<dbReference type="AlphaFoldDB" id="A0A937XCK7"/>
<organism evidence="1 2">
    <name type="scientific">candidate division WOR-3 bacterium</name>
    <dbReference type="NCBI Taxonomy" id="2052148"/>
    <lineage>
        <taxon>Bacteria</taxon>
        <taxon>Bacteria division WOR-3</taxon>
    </lineage>
</organism>
<sequence length="79" mass="9042">MQLAYTVHARDMLAERAIPDEWVVRAVESPLRTESHDDGTTHYLSNVPERSGRILRVVVSAKASPPIVVTVFFDRRLRR</sequence>
<accession>A0A937XCK7</accession>
<evidence type="ECO:0000313" key="2">
    <source>
        <dbReference type="Proteomes" id="UP000779900"/>
    </source>
</evidence>
<proteinExistence type="predicted"/>
<protein>
    <submittedName>
        <fullName evidence="1">DUF4258 domain-containing protein</fullName>
    </submittedName>
</protein>
<name>A0A937XCK7_UNCW3</name>
<dbReference type="Proteomes" id="UP000779900">
    <property type="component" value="Unassembled WGS sequence"/>
</dbReference>